<evidence type="ECO:0000313" key="2">
    <source>
        <dbReference type="EMBL" id="MCJ2182644.1"/>
    </source>
</evidence>
<evidence type="ECO:0008006" key="4">
    <source>
        <dbReference type="Google" id="ProtNLM"/>
    </source>
</evidence>
<dbReference type="RefSeq" id="WP_244018784.1">
    <property type="nucleotide sequence ID" value="NZ_JALHLF010000022.1"/>
</dbReference>
<comment type="caution">
    <text evidence="2">The sequence shown here is derived from an EMBL/GenBank/DDBJ whole genome shotgun (WGS) entry which is preliminary data.</text>
</comment>
<protein>
    <recommendedName>
        <fullName evidence="4">Alpha/beta hydrolase</fullName>
    </recommendedName>
</protein>
<dbReference type="EMBL" id="JALHLF010000022">
    <property type="protein sequence ID" value="MCJ2182644.1"/>
    <property type="molecule type" value="Genomic_DNA"/>
</dbReference>
<evidence type="ECO:0000256" key="1">
    <source>
        <dbReference type="SAM" id="MobiDB-lite"/>
    </source>
</evidence>
<name>A0ABT0BC66_9SPHN</name>
<accession>A0ABT0BC66</accession>
<sequence length="504" mass="57039">MIVFEGCEIVIHHQHKTNDLVVVSFAPGGVTHEALTTFWGMGLFDKIEISAIGVTTKVDNWFISPDEDAFVAKIEELITPYETVVLMGCSMGAHTAIRLSRRLRARATLALAPKFSLDETEFPQIERRYVDTYFREDMRGMGLRREDAAGMVFIAYDPLYEADKQHALRILDEMPNAIPAPTFYTEHGIADHLSGNDNMRRITMAMAHGLQADVLATLLDVRRRHWRTVQRIIDTRMERKPVLCARLLNNALRRQGKYENLRHWDRRFGRLYYHLRRAGRGDLAPQIINLKLGDTPLDPGSSRQYLMSFHGGLLCYDTLAKTMCMAQQIQPEAHQHPIFVRLQGEDVHLQTEIDGKAFFLSIDTGRVRLTDTIADHAPVKLVESRAREWIFSYNRPRVERGHVAISAYGYVMPTEDGNVIFTSRNDLVFESFVLIGECPGWRRPAPANASPDTASAKALPPASAVALAQRQPNATGHAPKRKLPTLLGRLTRKPRAAAQERTRL</sequence>
<dbReference type="Proteomes" id="UP001162881">
    <property type="component" value="Unassembled WGS sequence"/>
</dbReference>
<dbReference type="Gene3D" id="3.40.50.1820">
    <property type="entry name" value="alpha/beta hydrolase"/>
    <property type="match status" value="1"/>
</dbReference>
<proteinExistence type="predicted"/>
<reference evidence="2" key="1">
    <citation type="submission" date="2022-03" db="EMBL/GenBank/DDBJ databases">
        <title>Identification of a novel bacterium isolated from mangrove sediments.</title>
        <authorList>
            <person name="Pan X."/>
        </authorList>
    </citation>
    <scope>NUCLEOTIDE SEQUENCE</scope>
    <source>
        <strain evidence="2">B1949</strain>
    </source>
</reference>
<organism evidence="2 3">
    <name type="scientific">Novosphingobium organovorum</name>
    <dbReference type="NCBI Taxonomy" id="2930092"/>
    <lineage>
        <taxon>Bacteria</taxon>
        <taxon>Pseudomonadati</taxon>
        <taxon>Pseudomonadota</taxon>
        <taxon>Alphaproteobacteria</taxon>
        <taxon>Sphingomonadales</taxon>
        <taxon>Sphingomonadaceae</taxon>
        <taxon>Novosphingobium</taxon>
    </lineage>
</organism>
<evidence type="ECO:0000313" key="3">
    <source>
        <dbReference type="Proteomes" id="UP001162881"/>
    </source>
</evidence>
<feature type="region of interest" description="Disordered" evidence="1">
    <location>
        <begin position="468"/>
        <end position="504"/>
    </location>
</feature>
<keyword evidence="3" id="KW-1185">Reference proteome</keyword>
<dbReference type="InterPro" id="IPR029058">
    <property type="entry name" value="AB_hydrolase_fold"/>
</dbReference>
<dbReference type="SUPFAM" id="SSF53474">
    <property type="entry name" value="alpha/beta-Hydrolases"/>
    <property type="match status" value="1"/>
</dbReference>
<gene>
    <name evidence="2" type="ORF">MTR62_08060</name>
</gene>